<dbReference type="PIRSF" id="PIRSF036881">
    <property type="entry name" value="PAT"/>
    <property type="match status" value="1"/>
</dbReference>
<sequence length="440" mass="47226">MASAVPDKEEAAQSSPEVEKEEEQEAAVKEVANLSLVSSACDVVSAAYASTKERHPCLRSVCDAAEKGVQSVTEATASCVQPVLATLEPHVAAASEYAAKGLDKLGEKLPLLPKPVQQILSDTKELLSSSVAEVKEAVSSRALEVLDVTGETLQGSEGAATPAVTSTAGLGPAVGQMGACGAEAVLGTAEGDSLPIGNEELAQLAECEEGTDVLPLQREHRRCFVRLGSLSEEPRLLTHLHSTARIKQVWQGIQGSLAQLHCILQLVEVFKQGFNQKLQEGQEKLQQMWLDWSWKYLKESGDESPAELEEMESLTLLLARRLAQQLQLTCSGVVAAVQGLPCSLQDRLKQALRATKELHAAFSGANSFQGLSSSVLTRSQRELAVIQECMEELLDYLKNNTPLFWLVGPFSPREEEEDQSSREEAGAAGAGHLETSSTPM</sequence>
<feature type="compositionally biased region" description="Basic and acidic residues" evidence="5">
    <location>
        <begin position="1"/>
        <end position="11"/>
    </location>
</feature>
<dbReference type="SUPFAM" id="SSF109775">
    <property type="entry name" value="Mannose-6-phosphate receptor binding protein 1 (Tip47), C-terminal domain"/>
    <property type="match status" value="1"/>
</dbReference>
<dbReference type="PANTHER" id="PTHR14024">
    <property type="entry name" value="PERILIPIN"/>
    <property type="match status" value="1"/>
</dbReference>
<comment type="subcellular location">
    <subcellularLocation>
        <location evidence="1">Lipid droplet</location>
    </subcellularLocation>
</comment>
<evidence type="ECO:0000313" key="7">
    <source>
        <dbReference type="Proteomes" id="UP000276834"/>
    </source>
</evidence>
<dbReference type="OrthoDB" id="376826at2759"/>
<reference evidence="6 7" key="1">
    <citation type="journal article" date="2018" name="Proc. R. Soc. B">
        <title>A non-coding region near Follistatin controls head colour polymorphism in the Gouldian finch.</title>
        <authorList>
            <person name="Toomey M.B."/>
            <person name="Marques C.I."/>
            <person name="Andrade P."/>
            <person name="Araujo P.M."/>
            <person name="Sabatino S."/>
            <person name="Gazda M.A."/>
            <person name="Afonso S."/>
            <person name="Lopes R.J."/>
            <person name="Corbo J.C."/>
            <person name="Carneiro M."/>
        </authorList>
    </citation>
    <scope>NUCLEOTIDE SEQUENCE [LARGE SCALE GENOMIC DNA]</scope>
    <source>
        <strain evidence="6">Red01</strain>
        <tissue evidence="6">Muscle</tissue>
    </source>
</reference>
<evidence type="ECO:0000313" key="6">
    <source>
        <dbReference type="EMBL" id="RLV85398.1"/>
    </source>
</evidence>
<proteinExistence type="inferred from homology"/>
<dbReference type="GO" id="GO:0005829">
    <property type="term" value="C:cytosol"/>
    <property type="evidence" value="ECO:0007669"/>
    <property type="project" value="TreeGrafter"/>
</dbReference>
<organism evidence="6 7">
    <name type="scientific">Chloebia gouldiae</name>
    <name type="common">Gouldian finch</name>
    <name type="synonym">Erythrura gouldiae</name>
    <dbReference type="NCBI Taxonomy" id="44316"/>
    <lineage>
        <taxon>Eukaryota</taxon>
        <taxon>Metazoa</taxon>
        <taxon>Chordata</taxon>
        <taxon>Craniata</taxon>
        <taxon>Vertebrata</taxon>
        <taxon>Euteleostomi</taxon>
        <taxon>Archelosauria</taxon>
        <taxon>Archosauria</taxon>
        <taxon>Dinosauria</taxon>
        <taxon>Saurischia</taxon>
        <taxon>Theropoda</taxon>
        <taxon>Coelurosauria</taxon>
        <taxon>Aves</taxon>
        <taxon>Neognathae</taxon>
        <taxon>Neoaves</taxon>
        <taxon>Telluraves</taxon>
        <taxon>Australaves</taxon>
        <taxon>Passeriformes</taxon>
        <taxon>Passeroidea</taxon>
        <taxon>Passeridae</taxon>
        <taxon>Chloebia</taxon>
    </lineage>
</organism>
<name>A0A3L8RTQ6_CHLGU</name>
<evidence type="ECO:0000256" key="4">
    <source>
        <dbReference type="PIRNR" id="PIRNR036881"/>
    </source>
</evidence>
<keyword evidence="7" id="KW-1185">Reference proteome</keyword>
<comment type="similarity">
    <text evidence="2 4">Belongs to the perilipin family.</text>
</comment>
<protein>
    <recommendedName>
        <fullName evidence="4">Perilipin</fullName>
    </recommendedName>
</protein>
<comment type="caution">
    <text evidence="6">The sequence shown here is derived from an EMBL/GenBank/DDBJ whole genome shotgun (WGS) entry which is preliminary data.</text>
</comment>
<dbReference type="GO" id="GO:0010890">
    <property type="term" value="P:positive regulation of triglyceride storage"/>
    <property type="evidence" value="ECO:0007669"/>
    <property type="project" value="TreeGrafter"/>
</dbReference>
<dbReference type="Proteomes" id="UP000276834">
    <property type="component" value="Unassembled WGS sequence"/>
</dbReference>
<dbReference type="Gene3D" id="3.30.720.170">
    <property type="entry name" value="Perilipin, alpha-beta domain"/>
    <property type="match status" value="1"/>
</dbReference>
<evidence type="ECO:0000256" key="2">
    <source>
        <dbReference type="ARBA" id="ARBA00006311"/>
    </source>
</evidence>
<evidence type="ECO:0000256" key="3">
    <source>
        <dbReference type="ARBA" id="ARBA00022677"/>
    </source>
</evidence>
<gene>
    <name evidence="6" type="ORF">DV515_00016006</name>
</gene>
<keyword evidence="3" id="KW-0551">Lipid droplet</keyword>
<accession>A0A3L8RTQ6</accession>
<dbReference type="PANTHER" id="PTHR14024:SF51">
    <property type="entry name" value="PERILIPIN-RELATED"/>
    <property type="match status" value="1"/>
</dbReference>
<dbReference type="GO" id="GO:0005811">
    <property type="term" value="C:lipid droplet"/>
    <property type="evidence" value="ECO:0007669"/>
    <property type="project" value="UniProtKB-SubCell"/>
</dbReference>
<evidence type="ECO:0000256" key="5">
    <source>
        <dbReference type="SAM" id="MobiDB-lite"/>
    </source>
</evidence>
<dbReference type="AlphaFoldDB" id="A0A3L8RTQ6"/>
<dbReference type="EMBL" id="QUSF01000240">
    <property type="protein sequence ID" value="RLV85398.1"/>
    <property type="molecule type" value="Genomic_DNA"/>
</dbReference>
<dbReference type="InterPro" id="IPR004279">
    <property type="entry name" value="Perilipin"/>
</dbReference>
<dbReference type="Pfam" id="PF03036">
    <property type="entry name" value="Perilipin"/>
    <property type="match status" value="1"/>
</dbReference>
<evidence type="ECO:0000256" key="1">
    <source>
        <dbReference type="ARBA" id="ARBA00004502"/>
    </source>
</evidence>
<dbReference type="Gene3D" id="1.20.120.340">
    <property type="entry name" value="Flagellar protein FliS"/>
    <property type="match status" value="1"/>
</dbReference>
<feature type="region of interest" description="Disordered" evidence="5">
    <location>
        <begin position="412"/>
        <end position="440"/>
    </location>
</feature>
<dbReference type="GO" id="GO:0019915">
    <property type="term" value="P:lipid storage"/>
    <property type="evidence" value="ECO:0007669"/>
    <property type="project" value="TreeGrafter"/>
</dbReference>
<feature type="region of interest" description="Disordered" evidence="5">
    <location>
        <begin position="1"/>
        <end position="23"/>
    </location>
</feature>
<dbReference type="STRING" id="44316.ENSEGOP00005015487"/>